<dbReference type="Proteomes" id="UP000030744">
    <property type="component" value="Unassembled WGS sequence"/>
</dbReference>
<reference evidence="1" key="2">
    <citation type="submission" date="2013-10" db="EMBL/GenBank/DDBJ databases">
        <authorList>
            <person name="Aslett M."/>
        </authorList>
    </citation>
    <scope>NUCLEOTIDE SEQUENCE [LARGE SCALE GENOMIC DNA]</scope>
    <source>
        <strain evidence="1">Houghton</strain>
    </source>
</reference>
<accession>U6KC71</accession>
<evidence type="ECO:0000313" key="1">
    <source>
        <dbReference type="EMBL" id="CDJ33088.1"/>
    </source>
</evidence>
<protein>
    <submittedName>
        <fullName evidence="1">Uncharacterized protein</fullName>
    </submittedName>
</protein>
<dbReference type="GeneID" id="25382421"/>
<dbReference type="VEuPathDB" id="ToxoDB:EMH_0079960"/>
<dbReference type="RefSeq" id="XP_013355652.1">
    <property type="nucleotide sequence ID" value="XM_013500198.1"/>
</dbReference>
<organism evidence="1 2">
    <name type="scientific">Eimeria mitis</name>
    <dbReference type="NCBI Taxonomy" id="44415"/>
    <lineage>
        <taxon>Eukaryota</taxon>
        <taxon>Sar</taxon>
        <taxon>Alveolata</taxon>
        <taxon>Apicomplexa</taxon>
        <taxon>Conoidasida</taxon>
        <taxon>Coccidia</taxon>
        <taxon>Eucoccidiorida</taxon>
        <taxon>Eimeriorina</taxon>
        <taxon>Eimeriidae</taxon>
        <taxon>Eimeria</taxon>
    </lineage>
</organism>
<dbReference type="EMBL" id="HG684841">
    <property type="protein sequence ID" value="CDJ33088.1"/>
    <property type="molecule type" value="Genomic_DNA"/>
</dbReference>
<proteinExistence type="predicted"/>
<keyword evidence="2" id="KW-1185">Reference proteome</keyword>
<reference evidence="1" key="1">
    <citation type="submission" date="2013-10" db="EMBL/GenBank/DDBJ databases">
        <title>Genomic analysis of the causative agents of coccidiosis in chickens.</title>
        <authorList>
            <person name="Reid A.J."/>
            <person name="Blake D."/>
            <person name="Billington K."/>
            <person name="Browne H."/>
            <person name="Dunn M."/>
            <person name="Hung S."/>
            <person name="Kawahara F."/>
            <person name="Miranda-Saavedra D."/>
            <person name="Mourier T."/>
            <person name="Nagra H."/>
            <person name="Otto T.D."/>
            <person name="Rawlings N."/>
            <person name="Sanchez A."/>
            <person name="Sanders M."/>
            <person name="Subramaniam C."/>
            <person name="Tay Y."/>
            <person name="Dear P."/>
            <person name="Doerig C."/>
            <person name="Gruber A."/>
            <person name="Parkinson J."/>
            <person name="Shirley M."/>
            <person name="Wan K.L."/>
            <person name="Berriman M."/>
            <person name="Tomley F."/>
            <person name="Pain A."/>
        </authorList>
    </citation>
    <scope>NUCLEOTIDE SEQUENCE [LARGE SCALE GENOMIC DNA]</scope>
    <source>
        <strain evidence="1">Houghton</strain>
    </source>
</reference>
<dbReference type="AlphaFoldDB" id="U6KC71"/>
<name>U6KC71_9EIME</name>
<gene>
    <name evidence="1" type="ORF">EMH_0079960</name>
</gene>
<evidence type="ECO:0000313" key="2">
    <source>
        <dbReference type="Proteomes" id="UP000030744"/>
    </source>
</evidence>
<sequence>MGAGRDMRQPDVERRCSICAAEGIIRSGRQVSGGVSGCLLCVWAGGLARGSTFGTGDGRPPRKMGSGVAIAVAIALHVVGVVDPHDIRFGRLSQARVVKGHLGWGVSELVGSRPADSQMWRGVVAFARLKASSDALGTYSWCSMGAGRDMRGSRTTDSQVWRGVVAFARLKASSDALGTYLWCSMGAGRDMRIWTHEGVGEVERVLDVRLGGWFSPREYTPQKVGLSVAIGVAIALRVVEVVGLQGCSPREYVW</sequence>